<reference evidence="1 2" key="1">
    <citation type="submission" date="2022-10" db="EMBL/GenBank/DDBJ databases">
        <title>Draft genome sequence of Streptomyces sp. YSPA8.</title>
        <authorList>
            <person name="Moriuchi R."/>
            <person name="Dohra H."/>
            <person name="Yamamura H."/>
            <person name="Kodani S."/>
        </authorList>
    </citation>
    <scope>NUCLEOTIDE SEQUENCE [LARGE SCALE GENOMIC DNA]</scope>
    <source>
        <strain evidence="1 2">YSPA8</strain>
    </source>
</reference>
<protein>
    <submittedName>
        <fullName evidence="1">Uncharacterized protein</fullName>
    </submittedName>
</protein>
<dbReference type="RefSeq" id="WP_323448603.1">
    <property type="nucleotide sequence ID" value="NZ_BSBI01000008.1"/>
</dbReference>
<dbReference type="Gene3D" id="3.40.50.12580">
    <property type="match status" value="1"/>
</dbReference>
<dbReference type="EMBL" id="BSBI01000008">
    <property type="protein sequence ID" value="GLF96572.1"/>
    <property type="molecule type" value="Genomic_DNA"/>
</dbReference>
<dbReference type="Proteomes" id="UP001291653">
    <property type="component" value="Unassembled WGS sequence"/>
</dbReference>
<gene>
    <name evidence="1" type="ORF">SYYSPA8_19765</name>
</gene>
<evidence type="ECO:0000313" key="1">
    <source>
        <dbReference type="EMBL" id="GLF96572.1"/>
    </source>
</evidence>
<accession>A0ABQ5P1U3</accession>
<dbReference type="InterPro" id="IPR043148">
    <property type="entry name" value="TagF_C"/>
</dbReference>
<organism evidence="1 2">
    <name type="scientific">Streptomyces yaizuensis</name>
    <dbReference type="NCBI Taxonomy" id="2989713"/>
    <lineage>
        <taxon>Bacteria</taxon>
        <taxon>Bacillati</taxon>
        <taxon>Actinomycetota</taxon>
        <taxon>Actinomycetes</taxon>
        <taxon>Kitasatosporales</taxon>
        <taxon>Streptomycetaceae</taxon>
        <taxon>Streptomyces</taxon>
    </lineage>
</organism>
<keyword evidence="2" id="KW-1185">Reference proteome</keyword>
<proteinExistence type="predicted"/>
<comment type="caution">
    <text evidence="1">The sequence shown here is derived from an EMBL/GenBank/DDBJ whole genome shotgun (WGS) entry which is preliminary data.</text>
</comment>
<evidence type="ECO:0000313" key="2">
    <source>
        <dbReference type="Proteomes" id="UP001291653"/>
    </source>
</evidence>
<sequence length="425" mass="46117">MAIENIPDSERTGGGRGTTQWLTLPNCKKVLFVVHTEVYGQRLRDLLPLLESDLRVQVGFTIAPHAFNPGAERSLRSLGGAVLPWEEALRTTFDLVLAAGSQGVDKLRGPLIRLPHGAGHMKLSRLTDDRDPGEAGAGAGAERAVGGLGRKYLVRDGRVVPRALALAHRDDLVTLERSCPEALPIAEVVGDATYDRITASRPLRRRYRAALGLRRGQRLVLFCSTWGTGSSFNRLDALLPRLRTELPPDRYRAAVLVHPNVWSGHGEWQVRSWLAAARRQGVAVVPPEADWRTLLIAADHVVGDHGSVTLYSTLTRAAPLLARFPAEDVDPASPGAELARIAPALSPSHPLTEQLAYARAAARAAAPEYARIGRRISSEPGRSGRNTRRLMYRLLGLGEPAYEPVLPPLPLPEPWDAATAGEVPA</sequence>
<name>A0ABQ5P1U3_9ACTN</name>